<comment type="caution">
    <text evidence="3">The sequence shown here is derived from an EMBL/GenBank/DDBJ whole genome shotgun (WGS) entry which is preliminary data.</text>
</comment>
<dbReference type="InterPro" id="IPR015943">
    <property type="entry name" value="WD40/YVTN_repeat-like_dom_sf"/>
</dbReference>
<feature type="coiled-coil region" evidence="1">
    <location>
        <begin position="207"/>
        <end position="238"/>
    </location>
</feature>
<dbReference type="RefSeq" id="WP_165391975.1">
    <property type="nucleotide sequence ID" value="NZ_SHLA01000001.1"/>
</dbReference>
<gene>
    <name evidence="3" type="ORF">EV380_2854</name>
</gene>
<evidence type="ECO:0000256" key="1">
    <source>
        <dbReference type="SAM" id="Coils"/>
    </source>
</evidence>
<dbReference type="InterPro" id="IPR011047">
    <property type="entry name" value="Quinoprotein_ADH-like_sf"/>
</dbReference>
<name>A0A4Q8AFX7_9MICC</name>
<dbReference type="Pfam" id="PF14269">
    <property type="entry name" value="Arylsulfotran_2"/>
    <property type="match status" value="1"/>
</dbReference>
<dbReference type="AlphaFoldDB" id="A0A4Q8AFX7"/>
<dbReference type="SUPFAM" id="SSF63829">
    <property type="entry name" value="Calcium-dependent phosphotriesterase"/>
    <property type="match status" value="1"/>
</dbReference>
<dbReference type="Gene3D" id="2.130.10.10">
    <property type="entry name" value="YVTN repeat-like/Quinoprotein amine dehydrogenase"/>
    <property type="match status" value="1"/>
</dbReference>
<dbReference type="SUPFAM" id="SSF50998">
    <property type="entry name" value="Quinoprotein alcohol dehydrogenase-like"/>
    <property type="match status" value="1"/>
</dbReference>
<dbReference type="EMBL" id="SHLA01000001">
    <property type="protein sequence ID" value="RZU63242.1"/>
    <property type="molecule type" value="Genomic_DNA"/>
</dbReference>
<reference evidence="3 4" key="1">
    <citation type="submission" date="2019-02" db="EMBL/GenBank/DDBJ databases">
        <title>Sequencing the genomes of 1000 actinobacteria strains.</title>
        <authorList>
            <person name="Klenk H.-P."/>
        </authorList>
    </citation>
    <scope>NUCLEOTIDE SEQUENCE [LARGE SCALE GENOMIC DNA]</scope>
    <source>
        <strain evidence="3 4">DSM 17364</strain>
    </source>
</reference>
<dbReference type="InterPro" id="IPR039535">
    <property type="entry name" value="ASST-like"/>
</dbReference>
<evidence type="ECO:0000313" key="3">
    <source>
        <dbReference type="EMBL" id="RZU63242.1"/>
    </source>
</evidence>
<dbReference type="GO" id="GO:0016740">
    <property type="term" value="F:transferase activity"/>
    <property type="evidence" value="ECO:0007669"/>
    <property type="project" value="UniProtKB-KW"/>
</dbReference>
<accession>A0A4Q8AFX7</accession>
<evidence type="ECO:0000256" key="2">
    <source>
        <dbReference type="SAM" id="MobiDB-lite"/>
    </source>
</evidence>
<feature type="region of interest" description="Disordered" evidence="2">
    <location>
        <begin position="1"/>
        <end position="22"/>
    </location>
</feature>
<protein>
    <submittedName>
        <fullName evidence="3">Arylsulfotransferase ASST</fullName>
    </submittedName>
</protein>
<evidence type="ECO:0000313" key="4">
    <source>
        <dbReference type="Proteomes" id="UP000292685"/>
    </source>
</evidence>
<dbReference type="Proteomes" id="UP000292685">
    <property type="component" value="Unassembled WGS sequence"/>
</dbReference>
<organism evidence="3 4">
    <name type="scientific">Zhihengliuella halotolerans</name>
    <dbReference type="NCBI Taxonomy" id="370736"/>
    <lineage>
        <taxon>Bacteria</taxon>
        <taxon>Bacillati</taxon>
        <taxon>Actinomycetota</taxon>
        <taxon>Actinomycetes</taxon>
        <taxon>Micrococcales</taxon>
        <taxon>Micrococcaceae</taxon>
        <taxon>Zhihengliuella</taxon>
    </lineage>
</organism>
<keyword evidence="4" id="KW-1185">Reference proteome</keyword>
<proteinExistence type="predicted"/>
<sequence>MASLASCRPADGADDEDKLPVPHQSFVTRPDLAPPEVSITRHGDGASEHHVFLTPKFRTDTPVDGAVIVAADGQLVWMRAVDGDEPGNNLFDLRVQEYLGEPVLTMYEGTNERGRGNGEVLILDETYTEIARVTTGGSLPPGHADFHDTAITGDGTMLIAAYEPVPADLSSVGGPADAYAEDAVIQEIDIATGEVRFEWSALDHVPVAETMVDFQEKKAELEEEAEEVEKDEEFNELGTEEKPFDYFHINSVTEDGDGALLVSARHTNAVYKLDRDTGRVVWTLGGSASDFELGEGAEFTWQHDAQRSADGTLTLLDNHAHGADDDESSRGLRLALDESAMTAEVVTEYLPPEERIAGSQANAQELPGGNMLIGWGQKPFYSEYTRDGEILYDACHGDACRGEEFGGGGASYRAYTFEWEGRPAAPPDVVVQDDDERTAYVSWNGATEVAQWRLLAGEDEAGATEAAVVDRESFETAIPVPEGALYVSVEALDVNGEVLGTATPDG</sequence>
<dbReference type="InterPro" id="IPR053143">
    <property type="entry name" value="Arylsulfate_ST"/>
</dbReference>
<dbReference type="PANTHER" id="PTHR35340:SF5">
    <property type="entry name" value="ASST-DOMAIN-CONTAINING PROTEIN"/>
    <property type="match status" value="1"/>
</dbReference>
<keyword evidence="1" id="KW-0175">Coiled coil</keyword>
<dbReference type="PANTHER" id="PTHR35340">
    <property type="entry name" value="PQQ ENZYME REPEAT PROTEIN-RELATED"/>
    <property type="match status" value="1"/>
</dbReference>
<keyword evidence="3" id="KW-0808">Transferase</keyword>